<feature type="transmembrane region" description="Helical" evidence="1">
    <location>
        <begin position="27"/>
        <end position="48"/>
    </location>
</feature>
<name>A0A1I5A265_CHROL</name>
<dbReference type="OrthoDB" id="1273728at2"/>
<protein>
    <submittedName>
        <fullName evidence="2">Uncharacterized protein</fullName>
    </submittedName>
</protein>
<keyword evidence="1" id="KW-1133">Transmembrane helix</keyword>
<keyword evidence="1" id="KW-0472">Membrane</keyword>
<sequence>MKKIILITCIFLVLTFIYYPVFESEGISYLIIFICFVIICFSGAKLYFPGDKDDYDSIEKEIDELEQLNGDFQYTNDGFYAIQKDSFELIKWDDIISVHSFSIPTSNHRNETGLEIITDKNRYEFNSYTLGIEKLTNEMYHHLRDWQLDSPTIRINNHRLKKTKLYERQHEKNL</sequence>
<evidence type="ECO:0000256" key="1">
    <source>
        <dbReference type="SAM" id="Phobius"/>
    </source>
</evidence>
<reference evidence="3" key="1">
    <citation type="submission" date="2016-10" db="EMBL/GenBank/DDBJ databases">
        <authorList>
            <person name="Varghese N."/>
            <person name="Submissions S."/>
        </authorList>
    </citation>
    <scope>NUCLEOTIDE SEQUENCE [LARGE SCALE GENOMIC DNA]</scope>
    <source>
        <strain evidence="3">DSM 25575</strain>
    </source>
</reference>
<dbReference type="RefSeq" id="WP_090025472.1">
    <property type="nucleotide sequence ID" value="NZ_FOVD01000005.1"/>
</dbReference>
<organism evidence="2 3">
    <name type="scientific">Chryseobacterium oleae</name>
    <dbReference type="NCBI Taxonomy" id="491207"/>
    <lineage>
        <taxon>Bacteria</taxon>
        <taxon>Pseudomonadati</taxon>
        <taxon>Bacteroidota</taxon>
        <taxon>Flavobacteriia</taxon>
        <taxon>Flavobacteriales</taxon>
        <taxon>Weeksellaceae</taxon>
        <taxon>Chryseobacterium group</taxon>
        <taxon>Chryseobacterium</taxon>
    </lineage>
</organism>
<keyword evidence="3" id="KW-1185">Reference proteome</keyword>
<accession>A0A1I5A265</accession>
<feature type="transmembrane region" description="Helical" evidence="1">
    <location>
        <begin position="5"/>
        <end position="21"/>
    </location>
</feature>
<dbReference type="EMBL" id="FOVD01000005">
    <property type="protein sequence ID" value="SFN56526.1"/>
    <property type="molecule type" value="Genomic_DNA"/>
</dbReference>
<gene>
    <name evidence="2" type="ORF">SAMN05421594_3265</name>
</gene>
<proteinExistence type="predicted"/>
<dbReference type="Proteomes" id="UP000198769">
    <property type="component" value="Unassembled WGS sequence"/>
</dbReference>
<dbReference type="AlphaFoldDB" id="A0A1I5A265"/>
<evidence type="ECO:0000313" key="3">
    <source>
        <dbReference type="Proteomes" id="UP000198769"/>
    </source>
</evidence>
<evidence type="ECO:0000313" key="2">
    <source>
        <dbReference type="EMBL" id="SFN56526.1"/>
    </source>
</evidence>
<keyword evidence="1" id="KW-0812">Transmembrane</keyword>